<dbReference type="Gene3D" id="1.10.1740.10">
    <property type="match status" value="1"/>
</dbReference>
<dbReference type="InterPro" id="IPR014289">
    <property type="entry name" value="RNA_pol_sigma-24-rel"/>
</dbReference>
<dbReference type="PANTHER" id="PTHR43133">
    <property type="entry name" value="RNA POLYMERASE ECF-TYPE SIGMA FACTO"/>
    <property type="match status" value="1"/>
</dbReference>
<dbReference type="Pfam" id="PF04542">
    <property type="entry name" value="Sigma70_r2"/>
    <property type="match status" value="1"/>
</dbReference>
<sequence>MEGGDAMVAEGEGPAVAAGVFHDAAFLSALRQQMVRFASLQLGDAQLAEDAVQEALIGAMANAAKFAGRAAFKTWVFTILKNKIADALRQRSRLVEASQLAGEEEDTQVLEMLFARNGHWRRDQLPRGWDEPQHALENAQFWRVFEACLAHLPGRQGQVFMMREFVELETSEICGALGLSVSNVNVILHRARLRLRECLENHWFVRGASC</sequence>
<keyword evidence="9" id="KW-1185">Reference proteome</keyword>
<reference evidence="8 9" key="1">
    <citation type="submission" date="2019-03" db="EMBL/GenBank/DDBJ databases">
        <title>Genomic Encyclopedia of Type Strains, Phase IV (KMG-IV): sequencing the most valuable type-strain genomes for metagenomic binning, comparative biology and taxonomic classification.</title>
        <authorList>
            <person name="Goeker M."/>
        </authorList>
    </citation>
    <scope>NUCLEOTIDE SEQUENCE [LARGE SCALE GENOMIC DNA]</scope>
    <source>
        <strain evidence="8 9">DSM 13605</strain>
    </source>
</reference>
<dbReference type="InterPro" id="IPR014284">
    <property type="entry name" value="RNA_pol_sigma-70_dom"/>
</dbReference>
<evidence type="ECO:0000256" key="1">
    <source>
        <dbReference type="ARBA" id="ARBA00010641"/>
    </source>
</evidence>
<dbReference type="GO" id="GO:0006352">
    <property type="term" value="P:DNA-templated transcription initiation"/>
    <property type="evidence" value="ECO:0007669"/>
    <property type="project" value="InterPro"/>
</dbReference>
<dbReference type="InterPro" id="IPR036388">
    <property type="entry name" value="WH-like_DNA-bd_sf"/>
</dbReference>
<name>A0A4R3N3B3_9GAMM</name>
<dbReference type="InterPro" id="IPR013325">
    <property type="entry name" value="RNA_pol_sigma_r2"/>
</dbReference>
<evidence type="ECO:0000256" key="3">
    <source>
        <dbReference type="ARBA" id="ARBA00023082"/>
    </source>
</evidence>
<keyword evidence="3" id="KW-0731">Sigma factor</keyword>
<dbReference type="InterPro" id="IPR013324">
    <property type="entry name" value="RNA_pol_sigma_r3/r4-like"/>
</dbReference>
<dbReference type="AlphaFoldDB" id="A0A4R3N3B3"/>
<dbReference type="RefSeq" id="WP_205388069.1">
    <property type="nucleotide sequence ID" value="NZ_MSZW01000022.1"/>
</dbReference>
<dbReference type="Pfam" id="PF08281">
    <property type="entry name" value="Sigma70_r4_2"/>
    <property type="match status" value="1"/>
</dbReference>
<gene>
    <name evidence="8" type="ORF">EDC34_10724</name>
</gene>
<dbReference type="NCBIfam" id="NF009196">
    <property type="entry name" value="PRK12544.1"/>
    <property type="match status" value="1"/>
</dbReference>
<dbReference type="InterPro" id="IPR007627">
    <property type="entry name" value="RNA_pol_sigma70_r2"/>
</dbReference>
<dbReference type="NCBIfam" id="TIGR02937">
    <property type="entry name" value="sigma70-ECF"/>
    <property type="match status" value="1"/>
</dbReference>
<evidence type="ECO:0000313" key="9">
    <source>
        <dbReference type="Proteomes" id="UP000295414"/>
    </source>
</evidence>
<dbReference type="EMBL" id="SMAP01000007">
    <property type="protein sequence ID" value="TCT22476.1"/>
    <property type="molecule type" value="Genomic_DNA"/>
</dbReference>
<evidence type="ECO:0000259" key="6">
    <source>
        <dbReference type="Pfam" id="PF04542"/>
    </source>
</evidence>
<dbReference type="InterPro" id="IPR013249">
    <property type="entry name" value="RNA_pol_sigma70_r4_t2"/>
</dbReference>
<dbReference type="CDD" id="cd06171">
    <property type="entry name" value="Sigma70_r4"/>
    <property type="match status" value="1"/>
</dbReference>
<keyword evidence="4" id="KW-0238">DNA-binding</keyword>
<dbReference type="SUPFAM" id="SSF88946">
    <property type="entry name" value="Sigma2 domain of RNA polymerase sigma factors"/>
    <property type="match status" value="1"/>
</dbReference>
<evidence type="ECO:0000256" key="4">
    <source>
        <dbReference type="ARBA" id="ARBA00023125"/>
    </source>
</evidence>
<dbReference type="NCBIfam" id="TIGR02943">
    <property type="entry name" value="Sig70_famx1"/>
    <property type="match status" value="1"/>
</dbReference>
<evidence type="ECO:0000256" key="2">
    <source>
        <dbReference type="ARBA" id="ARBA00023015"/>
    </source>
</evidence>
<comment type="similarity">
    <text evidence="1">Belongs to the sigma-70 factor family. ECF subfamily.</text>
</comment>
<keyword evidence="2" id="KW-0805">Transcription regulation</keyword>
<dbReference type="GO" id="GO:0016987">
    <property type="term" value="F:sigma factor activity"/>
    <property type="evidence" value="ECO:0007669"/>
    <property type="project" value="UniProtKB-KW"/>
</dbReference>
<feature type="domain" description="RNA polymerase sigma-70 region 2" evidence="6">
    <location>
        <begin position="29"/>
        <end position="93"/>
    </location>
</feature>
<dbReference type="SUPFAM" id="SSF88659">
    <property type="entry name" value="Sigma3 and sigma4 domains of RNA polymerase sigma factors"/>
    <property type="match status" value="1"/>
</dbReference>
<organism evidence="8 9">
    <name type="scientific">Thermomonas haemolytica</name>
    <dbReference type="NCBI Taxonomy" id="141949"/>
    <lineage>
        <taxon>Bacteria</taxon>
        <taxon>Pseudomonadati</taxon>
        <taxon>Pseudomonadota</taxon>
        <taxon>Gammaproteobacteria</taxon>
        <taxon>Lysobacterales</taxon>
        <taxon>Lysobacteraceae</taxon>
        <taxon>Thermomonas</taxon>
    </lineage>
</organism>
<dbReference type="Gene3D" id="1.10.10.10">
    <property type="entry name" value="Winged helix-like DNA-binding domain superfamily/Winged helix DNA-binding domain"/>
    <property type="match status" value="1"/>
</dbReference>
<dbReference type="GO" id="GO:0003677">
    <property type="term" value="F:DNA binding"/>
    <property type="evidence" value="ECO:0007669"/>
    <property type="project" value="UniProtKB-KW"/>
</dbReference>
<evidence type="ECO:0000313" key="8">
    <source>
        <dbReference type="EMBL" id="TCT22476.1"/>
    </source>
</evidence>
<comment type="caution">
    <text evidence="8">The sequence shown here is derived from an EMBL/GenBank/DDBJ whole genome shotgun (WGS) entry which is preliminary data.</text>
</comment>
<proteinExistence type="inferred from homology"/>
<dbReference type="PANTHER" id="PTHR43133:SF8">
    <property type="entry name" value="RNA POLYMERASE SIGMA FACTOR HI_1459-RELATED"/>
    <property type="match status" value="1"/>
</dbReference>
<dbReference type="InterPro" id="IPR039425">
    <property type="entry name" value="RNA_pol_sigma-70-like"/>
</dbReference>
<evidence type="ECO:0000259" key="7">
    <source>
        <dbReference type="Pfam" id="PF08281"/>
    </source>
</evidence>
<feature type="domain" description="RNA polymerase sigma factor 70 region 4 type 2" evidence="7">
    <location>
        <begin position="145"/>
        <end position="195"/>
    </location>
</feature>
<accession>A0A4R3N3B3</accession>
<protein>
    <submittedName>
        <fullName evidence="8">RNA polymerase sigma-70 factor (ECF subfamily)</fullName>
    </submittedName>
</protein>
<dbReference type="Proteomes" id="UP000295414">
    <property type="component" value="Unassembled WGS sequence"/>
</dbReference>
<keyword evidence="5" id="KW-0804">Transcription</keyword>
<evidence type="ECO:0000256" key="5">
    <source>
        <dbReference type="ARBA" id="ARBA00023163"/>
    </source>
</evidence>